<dbReference type="InterPro" id="IPR020084">
    <property type="entry name" value="NUDIX_hydrolase_CS"/>
</dbReference>
<dbReference type="EMBL" id="JACIJD010000025">
    <property type="protein sequence ID" value="MBB5695924.1"/>
    <property type="molecule type" value="Genomic_DNA"/>
</dbReference>
<dbReference type="PANTHER" id="PTHR43046">
    <property type="entry name" value="GDP-MANNOSE MANNOSYL HYDROLASE"/>
    <property type="match status" value="1"/>
</dbReference>
<evidence type="ECO:0000256" key="3">
    <source>
        <dbReference type="RuleBase" id="RU003476"/>
    </source>
</evidence>
<dbReference type="Pfam" id="PF00293">
    <property type="entry name" value="NUDIX"/>
    <property type="match status" value="1"/>
</dbReference>
<dbReference type="GO" id="GO:0016787">
    <property type="term" value="F:hydrolase activity"/>
    <property type="evidence" value="ECO:0007669"/>
    <property type="project" value="UniProtKB-KW"/>
</dbReference>
<comment type="similarity">
    <text evidence="3">Belongs to the Nudix hydrolase family.</text>
</comment>
<keyword evidence="6" id="KW-1185">Reference proteome</keyword>
<proteinExistence type="inferred from homology"/>
<keyword evidence="2 3" id="KW-0378">Hydrolase</keyword>
<dbReference type="Proteomes" id="UP000580654">
    <property type="component" value="Unassembled WGS sequence"/>
</dbReference>
<evidence type="ECO:0000256" key="1">
    <source>
        <dbReference type="ARBA" id="ARBA00001946"/>
    </source>
</evidence>
<dbReference type="AlphaFoldDB" id="A0A840YML0"/>
<evidence type="ECO:0000313" key="6">
    <source>
        <dbReference type="Proteomes" id="UP000580654"/>
    </source>
</evidence>
<dbReference type="InterPro" id="IPR015797">
    <property type="entry name" value="NUDIX_hydrolase-like_dom_sf"/>
</dbReference>
<gene>
    <name evidence="5" type="ORF">FHS87_003992</name>
</gene>
<accession>A0A840YML0</accession>
<sequence length="115" mass="13305">MSYWATPGGGLEDDETFEEAAIRELFEETGIRNVDLDRDVSRREFVLRLPSGEEVMAEERFFLIRHDGSALSREGWTEAEVKVMADHRWWSRDDLARTTDKIFPENILAMLPSQG</sequence>
<dbReference type="Gene3D" id="3.90.79.10">
    <property type="entry name" value="Nucleoside Triphosphate Pyrophosphohydrolase"/>
    <property type="match status" value="1"/>
</dbReference>
<organism evidence="5 6">
    <name type="scientific">Muricoccus pecuniae</name>
    <dbReference type="NCBI Taxonomy" id="693023"/>
    <lineage>
        <taxon>Bacteria</taxon>
        <taxon>Pseudomonadati</taxon>
        <taxon>Pseudomonadota</taxon>
        <taxon>Alphaproteobacteria</taxon>
        <taxon>Acetobacterales</taxon>
        <taxon>Roseomonadaceae</taxon>
        <taxon>Muricoccus</taxon>
    </lineage>
</organism>
<dbReference type="InterPro" id="IPR000086">
    <property type="entry name" value="NUDIX_hydrolase_dom"/>
</dbReference>
<dbReference type="CDD" id="cd04685">
    <property type="entry name" value="NUDIX_Hydrolase"/>
    <property type="match status" value="1"/>
</dbReference>
<dbReference type="PANTHER" id="PTHR43046:SF14">
    <property type="entry name" value="MUTT_NUDIX FAMILY PROTEIN"/>
    <property type="match status" value="1"/>
</dbReference>
<feature type="domain" description="Nudix hydrolase" evidence="4">
    <location>
        <begin position="1"/>
        <end position="115"/>
    </location>
</feature>
<reference evidence="5 6" key="1">
    <citation type="submission" date="2020-08" db="EMBL/GenBank/DDBJ databases">
        <title>Genomic Encyclopedia of Type Strains, Phase IV (KMG-IV): sequencing the most valuable type-strain genomes for metagenomic binning, comparative biology and taxonomic classification.</title>
        <authorList>
            <person name="Goeker M."/>
        </authorList>
    </citation>
    <scope>NUCLEOTIDE SEQUENCE [LARGE SCALE GENOMIC DNA]</scope>
    <source>
        <strain evidence="5 6">DSM 25622</strain>
    </source>
</reference>
<name>A0A840YML0_9PROT</name>
<dbReference type="PRINTS" id="PR00502">
    <property type="entry name" value="NUDIXFAMILY"/>
</dbReference>
<comment type="cofactor">
    <cofactor evidence="1">
        <name>Mg(2+)</name>
        <dbReference type="ChEBI" id="CHEBI:18420"/>
    </cofactor>
</comment>
<dbReference type="PROSITE" id="PS00893">
    <property type="entry name" value="NUDIX_BOX"/>
    <property type="match status" value="1"/>
</dbReference>
<evidence type="ECO:0000256" key="2">
    <source>
        <dbReference type="ARBA" id="ARBA00022801"/>
    </source>
</evidence>
<dbReference type="PROSITE" id="PS51462">
    <property type="entry name" value="NUDIX"/>
    <property type="match status" value="1"/>
</dbReference>
<dbReference type="InterPro" id="IPR020476">
    <property type="entry name" value="Nudix_hydrolase"/>
</dbReference>
<dbReference type="SUPFAM" id="SSF55811">
    <property type="entry name" value="Nudix"/>
    <property type="match status" value="1"/>
</dbReference>
<comment type="caution">
    <text evidence="5">The sequence shown here is derived from an EMBL/GenBank/DDBJ whole genome shotgun (WGS) entry which is preliminary data.</text>
</comment>
<protein>
    <submittedName>
        <fullName evidence="5">8-oxo-dGTP pyrophosphatase MutT (NUDIX family)</fullName>
    </submittedName>
</protein>
<evidence type="ECO:0000313" key="5">
    <source>
        <dbReference type="EMBL" id="MBB5695924.1"/>
    </source>
</evidence>
<evidence type="ECO:0000259" key="4">
    <source>
        <dbReference type="PROSITE" id="PS51462"/>
    </source>
</evidence>